<dbReference type="PANTHER" id="PTHR43586:SF4">
    <property type="entry name" value="ISOPENICILLIN N EPIMERASE"/>
    <property type="match status" value="1"/>
</dbReference>
<dbReference type="Gene3D" id="3.40.640.10">
    <property type="entry name" value="Type I PLP-dependent aspartate aminotransferase-like (Major domain)"/>
    <property type="match status" value="1"/>
</dbReference>
<proteinExistence type="predicted"/>
<evidence type="ECO:0000313" key="3">
    <source>
        <dbReference type="Proteomes" id="UP000010471"/>
    </source>
</evidence>
<dbReference type="InterPro" id="IPR000192">
    <property type="entry name" value="Aminotrans_V_dom"/>
</dbReference>
<dbReference type="eggNOG" id="COG0520">
    <property type="taxonomic scope" value="Bacteria"/>
</dbReference>
<dbReference type="STRING" id="1173027.Mic7113_1576"/>
<accession>K9WAN9</accession>
<dbReference type="InterPro" id="IPR015424">
    <property type="entry name" value="PyrdxlP-dep_Trfase"/>
</dbReference>
<name>K9WAN9_9CYAN</name>
<evidence type="ECO:0000313" key="2">
    <source>
        <dbReference type="EMBL" id="AFZ17450.1"/>
    </source>
</evidence>
<evidence type="ECO:0000259" key="1">
    <source>
        <dbReference type="Pfam" id="PF00266"/>
    </source>
</evidence>
<sequence>MTRAIKWDVLFFRTGSMTGIYPAPTQLEHHRQQFPALANKAYFNFGGQGTLPQASLAAIQKVYEYIQLHGPFCAGVNTWITEESNKTRLAIASELGAPVESITLTEDVTVGCNIPMWGIDWQAGDHLLLTDCEHPGVIAIAQELARRFNIEVSTCPILETLNQGDPTTVIAQHLRPRTRLVVLSHLLWNTGQVLPVREIVDACRNYSTGSHIIRVLVDAAQSVGSLPLNLTELGADFYAFTGHKWWCGPEGLGGLYIRPDAFDSIRPTFIGWRGIVSDETGKPLGWKLNGQRFEVATSAYPLYAGLRAAIATHQQWGTAQERYEQICQGSEYLWQRLSELESVRCLCISPPQAGLVSFVLTNGRSHQKLVQFLEQKGFMLRTILDPNCVRACVHYFTLREEIDQLVEVIKDSGL</sequence>
<dbReference type="GO" id="GO:0016829">
    <property type="term" value="F:lyase activity"/>
    <property type="evidence" value="ECO:0007669"/>
    <property type="project" value="UniProtKB-KW"/>
</dbReference>
<dbReference type="Proteomes" id="UP000010471">
    <property type="component" value="Chromosome"/>
</dbReference>
<dbReference type="SUPFAM" id="SSF53383">
    <property type="entry name" value="PLP-dependent transferases"/>
    <property type="match status" value="1"/>
</dbReference>
<reference evidence="2 3" key="1">
    <citation type="submission" date="2012-06" db="EMBL/GenBank/DDBJ databases">
        <title>Finished chromosome of genome of Microcoleus sp. PCC 7113.</title>
        <authorList>
            <consortium name="US DOE Joint Genome Institute"/>
            <person name="Gugger M."/>
            <person name="Coursin T."/>
            <person name="Rippka R."/>
            <person name="Tandeau De Marsac N."/>
            <person name="Huntemann M."/>
            <person name="Wei C.-L."/>
            <person name="Han J."/>
            <person name="Detter J.C."/>
            <person name="Han C."/>
            <person name="Tapia R."/>
            <person name="Chen A."/>
            <person name="Kyrpides N."/>
            <person name="Mavromatis K."/>
            <person name="Markowitz V."/>
            <person name="Szeto E."/>
            <person name="Ivanova N."/>
            <person name="Pagani I."/>
            <person name="Pati A."/>
            <person name="Goodwin L."/>
            <person name="Nordberg H.P."/>
            <person name="Cantor M.N."/>
            <person name="Hua S.X."/>
            <person name="Woyke T."/>
            <person name="Kerfeld C.A."/>
        </authorList>
    </citation>
    <scope>NUCLEOTIDE SEQUENCE [LARGE SCALE GENOMIC DNA]</scope>
    <source>
        <strain evidence="2 3">PCC 7113</strain>
    </source>
</reference>
<dbReference type="PATRIC" id="fig|1173027.3.peg.1749"/>
<keyword evidence="3" id="KW-1185">Reference proteome</keyword>
<keyword evidence="2" id="KW-0456">Lyase</keyword>
<dbReference type="PANTHER" id="PTHR43586">
    <property type="entry name" value="CYSTEINE DESULFURASE"/>
    <property type="match status" value="1"/>
</dbReference>
<organism evidence="2 3">
    <name type="scientific">Allocoleopsis franciscana PCC 7113</name>
    <dbReference type="NCBI Taxonomy" id="1173027"/>
    <lineage>
        <taxon>Bacteria</taxon>
        <taxon>Bacillati</taxon>
        <taxon>Cyanobacteriota</taxon>
        <taxon>Cyanophyceae</taxon>
        <taxon>Coleofasciculales</taxon>
        <taxon>Coleofasciculaceae</taxon>
        <taxon>Allocoleopsis</taxon>
        <taxon>Allocoleopsis franciscana</taxon>
    </lineage>
</organism>
<dbReference type="InterPro" id="IPR015421">
    <property type="entry name" value="PyrdxlP-dep_Trfase_major"/>
</dbReference>
<feature type="domain" description="Aminotransferase class V" evidence="1">
    <location>
        <begin position="50"/>
        <end position="391"/>
    </location>
</feature>
<dbReference type="EMBL" id="CP003630">
    <property type="protein sequence ID" value="AFZ17450.1"/>
    <property type="molecule type" value="Genomic_DNA"/>
</dbReference>
<dbReference type="AlphaFoldDB" id="K9WAN9"/>
<dbReference type="Gene3D" id="3.90.1150.10">
    <property type="entry name" value="Aspartate Aminotransferase, domain 1"/>
    <property type="match status" value="1"/>
</dbReference>
<dbReference type="KEGG" id="mic:Mic7113_1576"/>
<gene>
    <name evidence="2" type="ORF">Mic7113_1576</name>
</gene>
<dbReference type="InterPro" id="IPR015422">
    <property type="entry name" value="PyrdxlP-dep_Trfase_small"/>
</dbReference>
<dbReference type="Pfam" id="PF00266">
    <property type="entry name" value="Aminotran_5"/>
    <property type="match status" value="1"/>
</dbReference>
<dbReference type="HOGENOM" id="CLU_003433_2_1_3"/>
<protein>
    <submittedName>
        <fullName evidence="2">Selenocysteine lyase</fullName>
    </submittedName>
</protein>